<evidence type="ECO:0000313" key="2">
    <source>
        <dbReference type="Proteomes" id="UP001500729"/>
    </source>
</evidence>
<comment type="caution">
    <text evidence="1">The sequence shown here is derived from an EMBL/GenBank/DDBJ whole genome shotgun (WGS) entry which is preliminary data.</text>
</comment>
<proteinExistence type="predicted"/>
<dbReference type="PIRSF" id="PIRSF001439">
    <property type="entry name" value="CryM"/>
    <property type="match status" value="1"/>
</dbReference>
<dbReference type="InterPro" id="IPR003462">
    <property type="entry name" value="ODC_Mu_crystall"/>
</dbReference>
<reference evidence="2" key="1">
    <citation type="journal article" date="2019" name="Int. J. Syst. Evol. Microbiol.">
        <title>The Global Catalogue of Microorganisms (GCM) 10K type strain sequencing project: providing services to taxonomists for standard genome sequencing and annotation.</title>
        <authorList>
            <consortium name="The Broad Institute Genomics Platform"/>
            <consortium name="The Broad Institute Genome Sequencing Center for Infectious Disease"/>
            <person name="Wu L."/>
            <person name="Ma J."/>
        </authorList>
    </citation>
    <scope>NUCLEOTIDE SEQUENCE [LARGE SCALE GENOMIC DNA]</scope>
    <source>
        <strain evidence="2">JCM 10303</strain>
    </source>
</reference>
<dbReference type="InterPro" id="IPR023401">
    <property type="entry name" value="ODC_N"/>
</dbReference>
<dbReference type="SUPFAM" id="SSF51735">
    <property type="entry name" value="NAD(P)-binding Rossmann-fold domains"/>
    <property type="match status" value="1"/>
</dbReference>
<keyword evidence="2" id="KW-1185">Reference proteome</keyword>
<accession>A0ABP3M9M4</accession>
<dbReference type="EMBL" id="BAAAGS010000006">
    <property type="protein sequence ID" value="GAA0516104.1"/>
    <property type="molecule type" value="Genomic_DNA"/>
</dbReference>
<protein>
    <recommendedName>
        <fullName evidence="3">Ornithine cyclodeaminase</fullName>
    </recommendedName>
</protein>
<dbReference type="PANTHER" id="PTHR13812:SF19">
    <property type="entry name" value="KETIMINE REDUCTASE MU-CRYSTALLIN"/>
    <property type="match status" value="1"/>
</dbReference>
<dbReference type="Proteomes" id="UP001500729">
    <property type="component" value="Unassembled WGS sequence"/>
</dbReference>
<dbReference type="Gene3D" id="3.40.50.720">
    <property type="entry name" value="NAD(P)-binding Rossmann-like Domain"/>
    <property type="match status" value="1"/>
</dbReference>
<dbReference type="RefSeq" id="WP_009947874.1">
    <property type="nucleotide sequence ID" value="NZ_BAAAGS010000006.1"/>
</dbReference>
<organism evidence="1 2">
    <name type="scientific">Saccharopolyspora erythraea</name>
    <name type="common">Streptomyces erythraeus</name>
    <dbReference type="NCBI Taxonomy" id="1836"/>
    <lineage>
        <taxon>Bacteria</taxon>
        <taxon>Bacillati</taxon>
        <taxon>Actinomycetota</taxon>
        <taxon>Actinomycetes</taxon>
        <taxon>Pseudonocardiales</taxon>
        <taxon>Pseudonocardiaceae</taxon>
        <taxon>Saccharopolyspora</taxon>
    </lineage>
</organism>
<dbReference type="PANTHER" id="PTHR13812">
    <property type="entry name" value="KETIMINE REDUCTASE MU-CRYSTALLIN"/>
    <property type="match status" value="1"/>
</dbReference>
<name>A0ABP3M9M4_SACER</name>
<dbReference type="Gene3D" id="3.30.1780.10">
    <property type="entry name" value="ornithine cyclodeaminase, domain 1"/>
    <property type="match status" value="1"/>
</dbReference>
<sequence>MLRIGGRVGRGATEVDMRVCSDEQVAEALDVDAAIRSQRLAFEWLGRGEVQLAEKVALRTGDDTTLCYLSRLSPAHGAVSKLVAVHPGNAEEGLPAISATVLVLDAVTGRTVAVMAATALTELRTAAGSAVAADALALPSADELAVIGSGVQARAHVRAIARVRRLREVRIFSRDPRRRESAAAELSAELGLAVRAVGSAAEAVRSAPVVVTCTLSAQPVVPTDRIEAGATVLSVGSFEPHRREVDELLVRRAGAVVVDDVATAASHAGPVVHALERGDITRDGLRSLGEVLLGRAPGRTRDDQVVFFNSVGLGVQDAAAAHAVLGTL</sequence>
<dbReference type="InterPro" id="IPR036291">
    <property type="entry name" value="NAD(P)-bd_dom_sf"/>
</dbReference>
<gene>
    <name evidence="1" type="ORF">GCM10009533_13930</name>
</gene>
<dbReference type="Pfam" id="PF02423">
    <property type="entry name" value="OCD_Mu_crystall"/>
    <property type="match status" value="1"/>
</dbReference>
<evidence type="ECO:0008006" key="3">
    <source>
        <dbReference type="Google" id="ProtNLM"/>
    </source>
</evidence>
<evidence type="ECO:0000313" key="1">
    <source>
        <dbReference type="EMBL" id="GAA0516104.1"/>
    </source>
</evidence>